<evidence type="ECO:0000256" key="2">
    <source>
        <dbReference type="SAM" id="Coils"/>
    </source>
</evidence>
<dbReference type="PROSITE" id="PS50110">
    <property type="entry name" value="RESPONSE_REGULATORY"/>
    <property type="match status" value="1"/>
</dbReference>
<keyword evidence="6" id="KW-1185">Reference proteome</keyword>
<dbReference type="EMBL" id="CP139781">
    <property type="protein sequence ID" value="WRQ90054.1"/>
    <property type="molecule type" value="Genomic_DNA"/>
</dbReference>
<organism evidence="5 6">
    <name type="scientific">Actomonas aquatica</name>
    <dbReference type="NCBI Taxonomy" id="2866162"/>
    <lineage>
        <taxon>Bacteria</taxon>
        <taxon>Pseudomonadati</taxon>
        <taxon>Verrucomicrobiota</taxon>
        <taxon>Opitutia</taxon>
        <taxon>Opitutales</taxon>
        <taxon>Opitutaceae</taxon>
        <taxon>Actomonas</taxon>
    </lineage>
</organism>
<protein>
    <recommendedName>
        <fullName evidence="4">Response regulatory domain-containing protein</fullName>
    </recommendedName>
</protein>
<feature type="compositionally biased region" description="Basic residues" evidence="3">
    <location>
        <begin position="364"/>
        <end position="374"/>
    </location>
</feature>
<accession>A0ABZ1CHJ2</accession>
<comment type="caution">
    <text evidence="1">Lacks conserved residue(s) required for the propagation of feature annotation.</text>
</comment>
<evidence type="ECO:0000256" key="3">
    <source>
        <dbReference type="SAM" id="MobiDB-lite"/>
    </source>
</evidence>
<dbReference type="InterPro" id="IPR001789">
    <property type="entry name" value="Sig_transdc_resp-reg_receiver"/>
</dbReference>
<keyword evidence="2" id="KW-0175">Coiled coil</keyword>
<reference evidence="5 6" key="2">
    <citation type="submission" date="2023-12" db="EMBL/GenBank/DDBJ databases">
        <title>Description of an unclassified Opitutus bacterium of Verrucomicrobiota.</title>
        <authorList>
            <person name="Zhang D.-F."/>
        </authorList>
    </citation>
    <scope>NUCLEOTIDE SEQUENCE [LARGE SCALE GENOMIC DNA]</scope>
    <source>
        <strain evidence="5 6">WL0086</strain>
    </source>
</reference>
<gene>
    <name evidence="5" type="ORF">K1X11_011600</name>
</gene>
<feature type="coiled-coil region" evidence="2">
    <location>
        <begin position="165"/>
        <end position="241"/>
    </location>
</feature>
<evidence type="ECO:0000259" key="4">
    <source>
        <dbReference type="PROSITE" id="PS50110"/>
    </source>
</evidence>
<dbReference type="Proteomes" id="UP000738431">
    <property type="component" value="Chromosome"/>
</dbReference>
<feature type="compositionally biased region" description="Basic and acidic residues" evidence="3">
    <location>
        <begin position="329"/>
        <end position="338"/>
    </location>
</feature>
<feature type="region of interest" description="Disordered" evidence="3">
    <location>
        <begin position="329"/>
        <end position="374"/>
    </location>
</feature>
<reference evidence="5 6" key="1">
    <citation type="submission" date="2021-08" db="EMBL/GenBank/DDBJ databases">
        <authorList>
            <person name="Zhang D."/>
            <person name="Zhang A."/>
            <person name="Wang L."/>
        </authorList>
    </citation>
    <scope>NUCLEOTIDE SEQUENCE [LARGE SCALE GENOMIC DNA]</scope>
    <source>
        <strain evidence="5 6">WL0086</strain>
    </source>
</reference>
<evidence type="ECO:0000313" key="5">
    <source>
        <dbReference type="EMBL" id="WRQ90054.1"/>
    </source>
</evidence>
<dbReference type="InterPro" id="IPR011006">
    <property type="entry name" value="CheY-like_superfamily"/>
</dbReference>
<name>A0ABZ1CHJ2_9BACT</name>
<evidence type="ECO:0000313" key="6">
    <source>
        <dbReference type="Proteomes" id="UP000738431"/>
    </source>
</evidence>
<sequence length="374" mass="42483">MPATTPHILIMHADAHLRRVLAVLLVEAGMKVKAVEAAESAVEEAVAESFDLILIGYQGVGEQAFAWAGRLRDELGDEPPIVMLLPELQLPLVVQGIREGLTDVWPLNEEVQPVVRRVLALVAPERVEGVATTPAVELSEVERTLREMEPVLRSLHTDAEAVEMRERFKRALLELEGERDLVEAAQAAMDERARMLADERQALDQRRRKMADEAKRLERARAELRAECDLWQQTLQDLQTREGNLRDYEARLRQRESLLPGKPSIKSVDTGYTQLPFPPATAGQGWEDLAKARAVFEAEKNVFRDERMALGDLDQQIRKREERLRELERQLQEKDRVRRGLPPPPPDVFEPKKTSGGTAAPFKRTSRIRGIFRR</sequence>
<dbReference type="Gene3D" id="3.40.50.2300">
    <property type="match status" value="1"/>
</dbReference>
<feature type="domain" description="Response regulatory" evidence="4">
    <location>
        <begin position="7"/>
        <end position="122"/>
    </location>
</feature>
<evidence type="ECO:0000256" key="1">
    <source>
        <dbReference type="PROSITE-ProRule" id="PRU00169"/>
    </source>
</evidence>
<dbReference type="RefSeq" id="WP_221032022.1">
    <property type="nucleotide sequence ID" value="NZ_CP139781.1"/>
</dbReference>
<dbReference type="SUPFAM" id="SSF52172">
    <property type="entry name" value="CheY-like"/>
    <property type="match status" value="1"/>
</dbReference>
<proteinExistence type="predicted"/>